<dbReference type="Proteomes" id="UP000000709">
    <property type="component" value="Unassembled WGS sequence"/>
</dbReference>
<accession>G3AED4</accession>
<dbReference type="KEGG" id="spaa:SPAPADRAFT_131008"/>
<keyword evidence="1" id="KW-0343">GTPase activation</keyword>
<dbReference type="SUPFAM" id="SSF47923">
    <property type="entry name" value="Ypt/Rab-GAP domain of gyp1p"/>
    <property type="match status" value="2"/>
</dbReference>
<dbReference type="PANTHER" id="PTHR47219">
    <property type="entry name" value="RAB GTPASE-ACTIVATING PROTEIN 1-LIKE"/>
    <property type="match status" value="1"/>
</dbReference>
<dbReference type="Gene3D" id="1.10.8.270">
    <property type="entry name" value="putative rabgap domain of human tbc1 domain family member 14 like domains"/>
    <property type="match status" value="1"/>
</dbReference>
<dbReference type="InterPro" id="IPR002048">
    <property type="entry name" value="EF_hand_dom"/>
</dbReference>
<dbReference type="SUPFAM" id="SSF47473">
    <property type="entry name" value="EF-hand"/>
    <property type="match status" value="1"/>
</dbReference>
<evidence type="ECO:0000256" key="2">
    <source>
        <dbReference type="SAM" id="MobiDB-lite"/>
    </source>
</evidence>
<evidence type="ECO:0000256" key="1">
    <source>
        <dbReference type="ARBA" id="ARBA00022468"/>
    </source>
</evidence>
<evidence type="ECO:0008006" key="7">
    <source>
        <dbReference type="Google" id="ProtNLM"/>
    </source>
</evidence>
<dbReference type="GO" id="GO:0005096">
    <property type="term" value="F:GTPase activator activity"/>
    <property type="evidence" value="ECO:0007669"/>
    <property type="project" value="UniProtKB-KW"/>
</dbReference>
<dbReference type="Pfam" id="PF02893">
    <property type="entry name" value="GRAM"/>
    <property type="match status" value="1"/>
</dbReference>
<feature type="compositionally biased region" description="Acidic residues" evidence="2">
    <location>
        <begin position="864"/>
        <end position="874"/>
    </location>
</feature>
<dbReference type="FunCoup" id="G3AED4">
    <property type="interactions" value="13"/>
</dbReference>
<dbReference type="InterPro" id="IPR050302">
    <property type="entry name" value="Rab_GAP_TBC_domain"/>
</dbReference>
<dbReference type="InterPro" id="IPR011992">
    <property type="entry name" value="EF-hand-dom_pair"/>
</dbReference>
<dbReference type="Gene3D" id="1.10.238.10">
    <property type="entry name" value="EF-hand"/>
    <property type="match status" value="1"/>
</dbReference>
<dbReference type="FunFam" id="1.10.8.270:FF:000015">
    <property type="entry name" value="GTPase activating protein (Gyp2)"/>
    <property type="match status" value="1"/>
</dbReference>
<dbReference type="PROSITE" id="PS50086">
    <property type="entry name" value="TBC_RABGAP"/>
    <property type="match status" value="1"/>
</dbReference>
<organism evidence="6">
    <name type="scientific">Spathaspora passalidarum (strain NRRL Y-27907 / 11-Y1)</name>
    <dbReference type="NCBI Taxonomy" id="619300"/>
    <lineage>
        <taxon>Eukaryota</taxon>
        <taxon>Fungi</taxon>
        <taxon>Dikarya</taxon>
        <taxon>Ascomycota</taxon>
        <taxon>Saccharomycotina</taxon>
        <taxon>Pichiomycetes</taxon>
        <taxon>Debaryomycetaceae</taxon>
        <taxon>Spathaspora</taxon>
    </lineage>
</organism>
<dbReference type="AlphaFoldDB" id="G3AED4"/>
<dbReference type="OMA" id="IYMSETQ"/>
<gene>
    <name evidence="5" type="ORF">SPAPADRAFT_131008</name>
</gene>
<feature type="domain" description="Rab-GAP TBC" evidence="3">
    <location>
        <begin position="238"/>
        <end position="426"/>
    </location>
</feature>
<dbReference type="OrthoDB" id="17687at2759"/>
<feature type="region of interest" description="Disordered" evidence="2">
    <location>
        <begin position="839"/>
        <end position="878"/>
    </location>
</feature>
<dbReference type="EMBL" id="GL996499">
    <property type="protein sequence ID" value="EGW35722.1"/>
    <property type="molecule type" value="Genomic_DNA"/>
</dbReference>
<dbReference type="GO" id="GO:0031267">
    <property type="term" value="F:small GTPase binding"/>
    <property type="evidence" value="ECO:0007669"/>
    <property type="project" value="TreeGrafter"/>
</dbReference>
<dbReference type="STRING" id="619300.G3AED4"/>
<dbReference type="GO" id="GO:0005737">
    <property type="term" value="C:cytoplasm"/>
    <property type="evidence" value="ECO:0007669"/>
    <property type="project" value="EnsemblFungi"/>
</dbReference>
<feature type="domain" description="EF-hand" evidence="4">
    <location>
        <begin position="589"/>
        <end position="624"/>
    </location>
</feature>
<proteinExistence type="predicted"/>
<dbReference type="FunFam" id="1.10.472.80:FF:000021">
    <property type="entry name" value="GTPase activating protein (Gyp2)"/>
    <property type="match status" value="1"/>
</dbReference>
<dbReference type="InterPro" id="IPR035969">
    <property type="entry name" value="Rab-GAP_TBC_sf"/>
</dbReference>
<dbReference type="Pfam" id="PF00566">
    <property type="entry name" value="RabGAP-TBC"/>
    <property type="match status" value="1"/>
</dbReference>
<dbReference type="GeneID" id="18869546"/>
<dbReference type="PANTHER" id="PTHR47219:SF20">
    <property type="entry name" value="TBC1 DOMAIN FAMILY MEMBER 2B"/>
    <property type="match status" value="1"/>
</dbReference>
<reference evidence="5 6" key="1">
    <citation type="journal article" date="2011" name="Proc. Natl. Acad. Sci. U.S.A.">
        <title>Comparative genomics of xylose-fermenting fungi for enhanced biofuel production.</title>
        <authorList>
            <person name="Wohlbach D.J."/>
            <person name="Kuo A."/>
            <person name="Sato T.K."/>
            <person name="Potts K.M."/>
            <person name="Salamov A.A."/>
            <person name="LaButti K.M."/>
            <person name="Sun H."/>
            <person name="Clum A."/>
            <person name="Pangilinan J.L."/>
            <person name="Lindquist E.A."/>
            <person name="Lucas S."/>
            <person name="Lapidus A."/>
            <person name="Jin M."/>
            <person name="Gunawan C."/>
            <person name="Balan V."/>
            <person name="Dale B.E."/>
            <person name="Jeffries T.W."/>
            <person name="Zinkel R."/>
            <person name="Barry K.W."/>
            <person name="Grigoriev I.V."/>
            <person name="Gasch A.P."/>
        </authorList>
    </citation>
    <scope>NUCLEOTIDE SEQUENCE [LARGE SCALE GENOMIC DNA]</scope>
    <source>
        <strain evidence="6">NRRL Y-27907 / 11-Y1</strain>
    </source>
</reference>
<dbReference type="InParanoid" id="G3AED4"/>
<dbReference type="InterPro" id="IPR000195">
    <property type="entry name" value="Rab-GAP-TBC_dom"/>
</dbReference>
<name>G3AED4_SPAPN</name>
<evidence type="ECO:0000313" key="6">
    <source>
        <dbReference type="Proteomes" id="UP000000709"/>
    </source>
</evidence>
<sequence>MAFFDALREKAVTTLNQVLDKNRNSGLTKHQQFCYSHHIPETETILSESAAEIGIKSDYSTDAYNDNLPFPQGRIYLTQSFLIFRDAFDRKNCSFSVHLSTIKKVERPPGSDYGFALMVSTYSKLHLTLYLVGIRSDSERFAQQLKIALKKNLVHVGKLQPFIQTCYSEYLLAKNKVSTEKVEHAPQGGLGLVFKFPGDPKESRDKTKMKLWFDLFRVDGRNLSLVRTPLFYKLVRVGLPNRLRGEIWELCCGSMYLRLDYQGEYNKILEDHKDQKSFAIEEIEKDLNRSLPEYAAYQSSQGIERLRRVLTAYSWKNPDVGYCQAMNIVVAAMLIYMSEEQAFWCLNVLCDRIVPGYYSKTMYGTLLDQKVFESLVQKTMPMLWEHITKNDIQLSVVSLPWFLSLYLSSMPLVFAFRILDVFFLQGPKTLFQVALAVLKLNGEALLNTEDDGTFISIIKQYFLTLHESAHPNSPNPKFRSITRFQELLVTAFREFSVIDEEMINNTRAKHRDTIYQNISSFVKRTELRNLPRTTNISQETLSLLYDRFYSVVESLSVTKGSGTSVMDYKVFVEFMSEICDWITDVNVDDERHFLRRLFNHWDTEKQGALTFTDLLVGLNSLVDPDLMTSMSNFFELYDTKGDGKIDREGILQISEDLLYITSPWKDGVLFDGITKANIENVIADEVYKKQVESGNTSPDQSEIQLPSDFQVDRDKLEQQQVERYLQAAATFIQRAFEYAQPEEEELLIKELAIDNSISHNAALNPNTPVYLNLPTFRMVVLADETYELLFGSTLREATHLERPLDTKFDPIRNLRDMFDGLLADGRKVATKVRLRMDSRAANGGGGAPPNSSNASIKSGAKREEEEEDQDDDDLGVISIDDNDKDLLLATEAQVVVKESTEKPRISRMESEKIIGKSDQNLIEFET</sequence>
<dbReference type="GO" id="GO:0005509">
    <property type="term" value="F:calcium ion binding"/>
    <property type="evidence" value="ECO:0007669"/>
    <property type="project" value="InterPro"/>
</dbReference>
<dbReference type="PROSITE" id="PS50222">
    <property type="entry name" value="EF_HAND_2"/>
    <property type="match status" value="1"/>
</dbReference>
<dbReference type="GO" id="GO:0043332">
    <property type="term" value="C:mating projection tip"/>
    <property type="evidence" value="ECO:0007669"/>
    <property type="project" value="EnsemblFungi"/>
</dbReference>
<protein>
    <recommendedName>
        <fullName evidence="7">Rab-GAP TBC domain-containing protein</fullName>
    </recommendedName>
</protein>
<keyword evidence="6" id="KW-1185">Reference proteome</keyword>
<evidence type="ECO:0000259" key="3">
    <source>
        <dbReference type="PROSITE" id="PS50086"/>
    </source>
</evidence>
<evidence type="ECO:0000313" key="5">
    <source>
        <dbReference type="EMBL" id="EGW35722.1"/>
    </source>
</evidence>
<dbReference type="RefSeq" id="XP_007373134.1">
    <property type="nucleotide sequence ID" value="XM_007373072.1"/>
</dbReference>
<dbReference type="SMART" id="SM00164">
    <property type="entry name" value="TBC"/>
    <property type="match status" value="1"/>
</dbReference>
<dbReference type="eggNOG" id="KOG4347">
    <property type="taxonomic scope" value="Eukaryota"/>
</dbReference>
<evidence type="ECO:0000259" key="4">
    <source>
        <dbReference type="PROSITE" id="PS50222"/>
    </source>
</evidence>
<dbReference type="InterPro" id="IPR004182">
    <property type="entry name" value="GRAM"/>
</dbReference>
<dbReference type="HOGENOM" id="CLU_003538_0_1_1"/>
<dbReference type="Gene3D" id="1.10.472.80">
    <property type="entry name" value="Ypt/Rab-GAP domain of gyp1p, domain 3"/>
    <property type="match status" value="1"/>
</dbReference>